<evidence type="ECO:0000313" key="2">
    <source>
        <dbReference type="EMBL" id="KAF1807948.1"/>
    </source>
</evidence>
<dbReference type="EMBL" id="ML975196">
    <property type="protein sequence ID" value="KAF1807948.1"/>
    <property type="molecule type" value="Genomic_DNA"/>
</dbReference>
<reference evidence="4" key="3">
    <citation type="submission" date="2025-04" db="UniProtKB">
        <authorList>
            <consortium name="RefSeq"/>
        </authorList>
    </citation>
    <scope>IDENTIFICATION</scope>
    <source>
        <strain evidence="4">CBS 781.70</strain>
    </source>
</reference>
<dbReference type="GeneID" id="54421021"/>
<feature type="region of interest" description="Disordered" evidence="1">
    <location>
        <begin position="444"/>
        <end position="478"/>
    </location>
</feature>
<dbReference type="AlphaFoldDB" id="A0A6G1FQE3"/>
<evidence type="ECO:0000313" key="3">
    <source>
        <dbReference type="Proteomes" id="UP000504638"/>
    </source>
</evidence>
<evidence type="ECO:0008006" key="5">
    <source>
        <dbReference type="Google" id="ProtNLM"/>
    </source>
</evidence>
<feature type="region of interest" description="Disordered" evidence="1">
    <location>
        <begin position="599"/>
        <end position="623"/>
    </location>
</feature>
<evidence type="ECO:0000256" key="1">
    <source>
        <dbReference type="SAM" id="MobiDB-lite"/>
    </source>
</evidence>
<dbReference type="InterPro" id="IPR032675">
    <property type="entry name" value="LRR_dom_sf"/>
</dbReference>
<proteinExistence type="predicted"/>
<keyword evidence="3" id="KW-1185">Reference proteome</keyword>
<dbReference type="RefSeq" id="XP_033529579.1">
    <property type="nucleotide sequence ID" value="XM_033680451.1"/>
</dbReference>
<gene>
    <name evidence="2 4" type="ORF">P152DRAFT_463006</name>
</gene>
<organism evidence="2">
    <name type="scientific">Eremomyces bilateralis CBS 781.70</name>
    <dbReference type="NCBI Taxonomy" id="1392243"/>
    <lineage>
        <taxon>Eukaryota</taxon>
        <taxon>Fungi</taxon>
        <taxon>Dikarya</taxon>
        <taxon>Ascomycota</taxon>
        <taxon>Pezizomycotina</taxon>
        <taxon>Dothideomycetes</taxon>
        <taxon>Dothideomycetes incertae sedis</taxon>
        <taxon>Eremomycetales</taxon>
        <taxon>Eremomycetaceae</taxon>
        <taxon>Eremomyces</taxon>
    </lineage>
</organism>
<protein>
    <recommendedName>
        <fullName evidence="5">RNI-like protein</fullName>
    </recommendedName>
</protein>
<dbReference type="Proteomes" id="UP000504638">
    <property type="component" value="Unplaced"/>
</dbReference>
<dbReference type="Gene3D" id="3.80.10.10">
    <property type="entry name" value="Ribonuclease Inhibitor"/>
    <property type="match status" value="1"/>
</dbReference>
<reference evidence="2 4" key="1">
    <citation type="submission" date="2020-01" db="EMBL/GenBank/DDBJ databases">
        <authorList>
            <consortium name="DOE Joint Genome Institute"/>
            <person name="Haridas S."/>
            <person name="Albert R."/>
            <person name="Binder M."/>
            <person name="Bloem J."/>
            <person name="Labutti K."/>
            <person name="Salamov A."/>
            <person name="Andreopoulos B."/>
            <person name="Baker S.E."/>
            <person name="Barry K."/>
            <person name="Bills G."/>
            <person name="Bluhm B.H."/>
            <person name="Cannon C."/>
            <person name="Castanera R."/>
            <person name="Culley D.E."/>
            <person name="Daum C."/>
            <person name="Ezra D."/>
            <person name="Gonzalez J.B."/>
            <person name="Henrissat B."/>
            <person name="Kuo A."/>
            <person name="Liang C."/>
            <person name="Lipzen A."/>
            <person name="Lutzoni F."/>
            <person name="Magnuson J."/>
            <person name="Mondo S."/>
            <person name="Nolan M."/>
            <person name="Ohm R."/>
            <person name="Pangilinan J."/>
            <person name="Park H.-J."/>
            <person name="Ramirez L."/>
            <person name="Alfaro M."/>
            <person name="Sun H."/>
            <person name="Tritt A."/>
            <person name="Yoshinaga Y."/>
            <person name="Zwiers L.-H."/>
            <person name="Turgeon B.G."/>
            <person name="Goodwin S.B."/>
            <person name="Spatafora J.W."/>
            <person name="Crous P.W."/>
            <person name="Grigoriev I.V."/>
        </authorList>
    </citation>
    <scope>NUCLEOTIDE SEQUENCE</scope>
    <source>
        <strain evidence="2 4">CBS 781.70</strain>
    </source>
</reference>
<feature type="compositionally biased region" description="Basic and acidic residues" evidence="1">
    <location>
        <begin position="599"/>
        <end position="608"/>
    </location>
</feature>
<reference evidence="4" key="2">
    <citation type="submission" date="2020-04" db="EMBL/GenBank/DDBJ databases">
        <authorList>
            <consortium name="NCBI Genome Project"/>
        </authorList>
    </citation>
    <scope>NUCLEOTIDE SEQUENCE</scope>
    <source>
        <strain evidence="4">CBS 781.70</strain>
    </source>
</reference>
<dbReference type="SUPFAM" id="SSF52047">
    <property type="entry name" value="RNI-like"/>
    <property type="match status" value="1"/>
</dbReference>
<evidence type="ECO:0000313" key="4">
    <source>
        <dbReference type="RefSeq" id="XP_033529579.1"/>
    </source>
</evidence>
<sequence length="713" mass="80743">MDEEADLPSYDDARQPDIWPFVLPYLHTSDLLSLGQASRQLSGRVQGFLWFAPRRFWPRDSEDAFVVFGEFLQILRSTNHHPERNPGYYTRVLDLSNFKRETFSLPMPRDWLSIVLSSLPNLRCLIVAHSAIFDSDSINGRVPHHGKLRLLDASYCPNLTFDALSRFLQRVPDLAYLDVSGNRTPDVDKSSLWAQLRRPSLRILQLRQMSITLQLDQALDGNGSLRSYYHCLDLRDSDVGDAFVGSLIGIPGNPTLEPPPPYTYHLPTPLHIGSHLDFGDDTVDIPRFIESKIRGRLENPIFKHDLVSMVSIFRNIRLENTWSSIADYHGLTHIDVSGTRVSLKQCAGLLDALPLQSFGCGRHSSSKRVQNQYGKPDFGIRAILQDIKDSKGIASSLKRCSTLRDLRCPHYVVTGFSSAWDSAPGLEREDRYTASETIERDRLFLTPPHTSHPPAPSTTGFGQPSHMSSGSPSTVPHEGIQWQQNLTPDNQHRTFSFDAALVSLERLVLTDLPSQSTRGHVSSCLKAFLQTAGDWVRISRQYQEIQVSAEPCHYQTSTIHHPSEAIPNALASRQPRSSLGDRQKPRIVDVSLQSLKLEMSSDREEHRRMDRRARNHDESMENDESINSFDQLIKDDFSFFSNERVSSGFQESPLHTVWKSKVLIEEHPDFDVAKSLAEFRRRSKARPGHQDVQNTEVDGIWCGSLTIEKYSVS</sequence>
<name>A0A6G1FQE3_9PEZI</name>
<feature type="compositionally biased region" description="Polar residues" evidence="1">
    <location>
        <begin position="460"/>
        <end position="474"/>
    </location>
</feature>
<dbReference type="OrthoDB" id="408631at2759"/>
<accession>A0A6G1FQE3</accession>